<protein>
    <submittedName>
        <fullName evidence="1">Uncharacterized protein</fullName>
    </submittedName>
</protein>
<dbReference type="Proteomes" id="UP000257109">
    <property type="component" value="Unassembled WGS sequence"/>
</dbReference>
<keyword evidence="2" id="KW-1185">Reference proteome</keyword>
<accession>A0A371HR67</accession>
<comment type="caution">
    <text evidence="1">The sequence shown here is derived from an EMBL/GenBank/DDBJ whole genome shotgun (WGS) entry which is preliminary data.</text>
</comment>
<gene>
    <name evidence="1" type="ORF">CR513_10892</name>
</gene>
<organism evidence="1 2">
    <name type="scientific">Mucuna pruriens</name>
    <name type="common">Velvet bean</name>
    <name type="synonym">Dolichos pruriens</name>
    <dbReference type="NCBI Taxonomy" id="157652"/>
    <lineage>
        <taxon>Eukaryota</taxon>
        <taxon>Viridiplantae</taxon>
        <taxon>Streptophyta</taxon>
        <taxon>Embryophyta</taxon>
        <taxon>Tracheophyta</taxon>
        <taxon>Spermatophyta</taxon>
        <taxon>Magnoliopsida</taxon>
        <taxon>eudicotyledons</taxon>
        <taxon>Gunneridae</taxon>
        <taxon>Pentapetalae</taxon>
        <taxon>rosids</taxon>
        <taxon>fabids</taxon>
        <taxon>Fabales</taxon>
        <taxon>Fabaceae</taxon>
        <taxon>Papilionoideae</taxon>
        <taxon>50 kb inversion clade</taxon>
        <taxon>NPAAA clade</taxon>
        <taxon>indigoferoid/millettioid clade</taxon>
        <taxon>Phaseoleae</taxon>
        <taxon>Mucuna</taxon>
    </lineage>
</organism>
<name>A0A371HR67_MUCPR</name>
<evidence type="ECO:0000313" key="2">
    <source>
        <dbReference type="Proteomes" id="UP000257109"/>
    </source>
</evidence>
<dbReference type="EMBL" id="QJKJ01001913">
    <property type="protein sequence ID" value="RDY05285.1"/>
    <property type="molecule type" value="Genomic_DNA"/>
</dbReference>
<proteinExistence type="predicted"/>
<sequence length="235" mass="27579">MLDIEDDASEERSVLILGQPFFMTAKTKIDVHARTLSMEFGDTYVEINIFEALKHPTEDHSTFSMDTIDRLKEDSCPRQSYKHQIGTLKYLLKKPDAKPRLIRWMMLLQEFNIEIRDKKGAKNLEREIEPIPIQDEFPDEQILRVTHATPWYANIFNYLVASSYPIEASKAIKERLESNAKCIPESKIKSIVHFYHSMIEEGHYGSMRTAQNVLDCRLYRPTIFRDMHRFVSAYE</sequence>
<dbReference type="AlphaFoldDB" id="A0A371HR67"/>
<dbReference type="Gene3D" id="1.10.340.70">
    <property type="match status" value="1"/>
</dbReference>
<feature type="non-terminal residue" evidence="1">
    <location>
        <position position="1"/>
    </location>
</feature>
<evidence type="ECO:0000313" key="1">
    <source>
        <dbReference type="EMBL" id="RDY05285.1"/>
    </source>
</evidence>
<reference evidence="1" key="1">
    <citation type="submission" date="2018-05" db="EMBL/GenBank/DDBJ databases">
        <title>Draft genome of Mucuna pruriens seed.</title>
        <authorList>
            <person name="Nnadi N.E."/>
            <person name="Vos R."/>
            <person name="Hasami M.H."/>
            <person name="Devisetty U.K."/>
            <person name="Aguiy J.C."/>
        </authorList>
    </citation>
    <scope>NUCLEOTIDE SEQUENCE [LARGE SCALE GENOMIC DNA]</scope>
    <source>
        <strain evidence="1">JCA_2017</strain>
    </source>
</reference>